<evidence type="ECO:0000313" key="3">
    <source>
        <dbReference type="EMBL" id="BEQ15709.1"/>
    </source>
</evidence>
<keyword evidence="1" id="KW-1133">Transmembrane helix</keyword>
<dbReference type="AlphaFoldDB" id="A0AAU9EMC8"/>
<keyword evidence="1" id="KW-0812">Transmembrane</keyword>
<proteinExistence type="predicted"/>
<dbReference type="KEGG" id="dmp:FAK_27750"/>
<accession>A0AAU9EMC8</accession>
<feature type="transmembrane region" description="Helical" evidence="1">
    <location>
        <begin position="54"/>
        <end position="76"/>
    </location>
</feature>
<dbReference type="PANTHER" id="PTHR42709">
    <property type="entry name" value="ALKALINE PHOSPHATASE LIKE PROTEIN"/>
    <property type="match status" value="1"/>
</dbReference>
<dbReference type="InterPro" id="IPR032816">
    <property type="entry name" value="VTT_dom"/>
</dbReference>
<dbReference type="RefSeq" id="WP_338600502.1">
    <property type="nucleotide sequence ID" value="NZ_AP028679.1"/>
</dbReference>
<dbReference type="GO" id="GO:0005886">
    <property type="term" value="C:plasma membrane"/>
    <property type="evidence" value="ECO:0007669"/>
    <property type="project" value="TreeGrafter"/>
</dbReference>
<feature type="transmembrane region" description="Helical" evidence="1">
    <location>
        <begin position="168"/>
        <end position="187"/>
    </location>
</feature>
<keyword evidence="1" id="KW-0472">Membrane</keyword>
<sequence length="201" mass="22440">MEWIKEMAAWVAHFAQTPYGGWALFALAFAESSFFPIPPDVLLMALCAVKPEYSLWFATICTVASVLGGMFGYFIGIKGGRPLMFRWFSADKIKLVEGYYQRYDVWAVGAAGLTPLPYKLFTITAGVFDLSFPRFVVASIISRGARFYALGLIFWYFGPAIQAWVKEYFGWIAVSFFVLLVGGFWVVKHLGSKAAKSGESL</sequence>
<dbReference type="PANTHER" id="PTHR42709:SF11">
    <property type="entry name" value="DEDA FAMILY PROTEIN"/>
    <property type="match status" value="1"/>
</dbReference>
<dbReference type="EMBL" id="AP028679">
    <property type="protein sequence ID" value="BEQ15709.1"/>
    <property type="molecule type" value="Genomic_DNA"/>
</dbReference>
<evidence type="ECO:0000259" key="2">
    <source>
        <dbReference type="Pfam" id="PF09335"/>
    </source>
</evidence>
<feature type="domain" description="VTT" evidence="2">
    <location>
        <begin position="37"/>
        <end position="146"/>
    </location>
</feature>
<gene>
    <name evidence="3" type="ORF">FAK_27750</name>
</gene>
<name>A0AAU9EMC8_9BACT</name>
<protein>
    <submittedName>
        <fullName evidence="3">Cytochrome b561</fullName>
    </submittedName>
</protein>
<dbReference type="Proteomes" id="UP001366166">
    <property type="component" value="Chromosome"/>
</dbReference>
<reference evidence="4" key="1">
    <citation type="journal article" date="2023" name="Arch. Microbiol.">
        <title>Desulfoferula mesophilus gen. nov. sp. nov., a mesophilic sulfate-reducing bacterium isolated from a brackish lake sediment.</title>
        <authorList>
            <person name="Watanabe T."/>
            <person name="Yabe T."/>
            <person name="Tsuji J.M."/>
            <person name="Fukui M."/>
        </authorList>
    </citation>
    <scope>NUCLEOTIDE SEQUENCE [LARGE SCALE GENOMIC DNA]</scope>
    <source>
        <strain evidence="4">12FAK</strain>
    </source>
</reference>
<evidence type="ECO:0000313" key="4">
    <source>
        <dbReference type="Proteomes" id="UP001366166"/>
    </source>
</evidence>
<evidence type="ECO:0000256" key="1">
    <source>
        <dbReference type="SAM" id="Phobius"/>
    </source>
</evidence>
<dbReference type="InterPro" id="IPR051311">
    <property type="entry name" value="DedA_domain"/>
</dbReference>
<keyword evidence="4" id="KW-1185">Reference proteome</keyword>
<organism evidence="3 4">
    <name type="scientific">Desulfoferula mesophila</name>
    <dbReference type="NCBI Taxonomy" id="3058419"/>
    <lineage>
        <taxon>Bacteria</taxon>
        <taxon>Pseudomonadati</taxon>
        <taxon>Thermodesulfobacteriota</taxon>
        <taxon>Desulfarculia</taxon>
        <taxon>Desulfarculales</taxon>
        <taxon>Desulfarculaceae</taxon>
        <taxon>Desulfoferula</taxon>
    </lineage>
</organism>
<dbReference type="Pfam" id="PF09335">
    <property type="entry name" value="VTT_dom"/>
    <property type="match status" value="1"/>
</dbReference>